<organism evidence="3">
    <name type="scientific">Schizophyllum commune (strain H4-8 / FGSC 9210)</name>
    <name type="common">Split gill fungus</name>
    <dbReference type="NCBI Taxonomy" id="578458"/>
    <lineage>
        <taxon>Eukaryota</taxon>
        <taxon>Fungi</taxon>
        <taxon>Dikarya</taxon>
        <taxon>Basidiomycota</taxon>
        <taxon>Agaricomycotina</taxon>
        <taxon>Agaricomycetes</taxon>
        <taxon>Agaricomycetidae</taxon>
        <taxon>Agaricales</taxon>
        <taxon>Schizophyllaceae</taxon>
        <taxon>Schizophyllum</taxon>
    </lineage>
</organism>
<evidence type="ECO:0000313" key="3">
    <source>
        <dbReference type="Proteomes" id="UP000007431"/>
    </source>
</evidence>
<name>D8PKZ2_SCHCM</name>
<dbReference type="HOGENOM" id="CLU_004498_8_1_1"/>
<dbReference type="VEuPathDB" id="FungiDB:SCHCODRAFT_02667289"/>
<dbReference type="PANTHER" id="PTHR10742">
    <property type="entry name" value="FLAVIN MONOAMINE OXIDASE"/>
    <property type="match status" value="1"/>
</dbReference>
<dbReference type="PANTHER" id="PTHR10742:SF342">
    <property type="entry name" value="AMINE OXIDASE"/>
    <property type="match status" value="1"/>
</dbReference>
<dbReference type="AlphaFoldDB" id="D8PKZ2"/>
<dbReference type="GO" id="GO:0001716">
    <property type="term" value="F:L-amino-acid oxidase activity"/>
    <property type="evidence" value="ECO:0007669"/>
    <property type="project" value="TreeGrafter"/>
</dbReference>
<dbReference type="SUPFAM" id="SSF54373">
    <property type="entry name" value="FAD-linked reductases, C-terminal domain"/>
    <property type="match status" value="1"/>
</dbReference>
<feature type="domain" description="Amine oxidase" evidence="1">
    <location>
        <begin position="5"/>
        <end position="491"/>
    </location>
</feature>
<evidence type="ECO:0000259" key="1">
    <source>
        <dbReference type="Pfam" id="PF01593"/>
    </source>
</evidence>
<dbReference type="InterPro" id="IPR050281">
    <property type="entry name" value="Flavin_monoamine_oxidase"/>
</dbReference>
<dbReference type="InterPro" id="IPR036188">
    <property type="entry name" value="FAD/NAD-bd_sf"/>
</dbReference>
<dbReference type="SUPFAM" id="SSF51905">
    <property type="entry name" value="FAD/NAD(P)-binding domain"/>
    <property type="match status" value="1"/>
</dbReference>
<reference evidence="2 3" key="1">
    <citation type="journal article" date="2010" name="Nat. Biotechnol.">
        <title>Genome sequence of the model mushroom Schizophyllum commune.</title>
        <authorList>
            <person name="Ohm R.A."/>
            <person name="de Jong J.F."/>
            <person name="Lugones L.G."/>
            <person name="Aerts A."/>
            <person name="Kothe E."/>
            <person name="Stajich J.E."/>
            <person name="de Vries R.P."/>
            <person name="Record E."/>
            <person name="Levasseur A."/>
            <person name="Baker S.E."/>
            <person name="Bartholomew K.A."/>
            <person name="Coutinho P.M."/>
            <person name="Erdmann S."/>
            <person name="Fowler T.J."/>
            <person name="Gathman A.C."/>
            <person name="Lombard V."/>
            <person name="Henrissat B."/>
            <person name="Knabe N."/>
            <person name="Kuees U."/>
            <person name="Lilly W.W."/>
            <person name="Lindquist E."/>
            <person name="Lucas S."/>
            <person name="Magnuson J.K."/>
            <person name="Piumi F."/>
            <person name="Raudaskoski M."/>
            <person name="Salamov A."/>
            <person name="Schmutz J."/>
            <person name="Schwarze F.W.M.R."/>
            <person name="vanKuyk P.A."/>
            <person name="Horton J.S."/>
            <person name="Grigoriev I.V."/>
            <person name="Woesten H.A.B."/>
        </authorList>
    </citation>
    <scope>NUCLEOTIDE SEQUENCE [LARGE SCALE GENOMIC DNA]</scope>
    <source>
        <strain evidence="3">H4-8 / FGSC 9210</strain>
    </source>
</reference>
<dbReference type="InterPro" id="IPR002937">
    <property type="entry name" value="Amino_oxidase"/>
</dbReference>
<accession>D8PKZ2</accession>
<dbReference type="GO" id="GO:0009063">
    <property type="term" value="P:amino acid catabolic process"/>
    <property type="evidence" value="ECO:0007669"/>
    <property type="project" value="TreeGrafter"/>
</dbReference>
<dbReference type="InParanoid" id="D8PKZ2"/>
<gene>
    <name evidence="2" type="ORF">SCHCODRAFT_49835</name>
</gene>
<dbReference type="Gene3D" id="3.50.50.60">
    <property type="entry name" value="FAD/NAD(P)-binding domain"/>
    <property type="match status" value="1"/>
</dbReference>
<dbReference type="Gene3D" id="1.20.1440.240">
    <property type="match status" value="1"/>
</dbReference>
<proteinExistence type="predicted"/>
<dbReference type="EMBL" id="GL377302">
    <property type="protein sequence ID" value="EFJ03347.1"/>
    <property type="molecule type" value="Genomic_DNA"/>
</dbReference>
<evidence type="ECO:0000313" key="2">
    <source>
        <dbReference type="EMBL" id="EFJ03347.1"/>
    </source>
</evidence>
<dbReference type="Pfam" id="PF01593">
    <property type="entry name" value="Amino_oxidase"/>
    <property type="match status" value="1"/>
</dbReference>
<sequence>MILDSLGIPYEILEASDRIGGRIYTHRFNGDKGATAPINTPARYDYIDIGAMRYPNIGFMKRVFDLFELLQLDKDGLLIEYKFSSEHTFQHYNGRRYPGVAQSNDIFDVSVENGGTVPSAYVAWGADSVAAEVYKPFTDLFKSEKFSKAWAVLQQEDSHSTRAYMRGRKENPLPEAVVQWLETFETATGLYNDAFVESVMDAMDFGSVDAVRNPKGGLGYSWYCIDGGSDIITRKMISIISTEPLTEKRVTNLASTPKGMAVTYQKSGATTTEYSQVICTVPMGCLAGIDIPVGDLSYLQRMAIRSLNYDTSTKIALKFESRWWEDPKIMPHGPIKGGMSSTDLPIRTCVYPSYGFSSSGQVPGVLLASYTWAQDAQRLGGLAAGVKGSKADKVLIDLTLKNLSQLHGVPVEKFGPLLDHYAYDWHNDENARGAFALFGPAQFSQKDSGSSLFASVKAPAAGGKLHIAGEATSAHHAWVLGALNSAWRAVYNALGMREDAKEKREVLIKKWGVPDEEDTTDLLKLAALSSYGYL</sequence>
<dbReference type="STRING" id="578458.D8PKZ2"/>
<dbReference type="Gene3D" id="3.90.660.10">
    <property type="match status" value="1"/>
</dbReference>
<dbReference type="OMA" id="WGIPDEE"/>
<dbReference type="Proteomes" id="UP000007431">
    <property type="component" value="Unassembled WGS sequence"/>
</dbReference>
<keyword evidence="3" id="KW-1185">Reference proteome</keyword>
<protein>
    <recommendedName>
        <fullName evidence="1">Amine oxidase domain-containing protein</fullName>
    </recommendedName>
</protein>
<dbReference type="eggNOG" id="ENOG502QTMD">
    <property type="taxonomic scope" value="Eukaryota"/>
</dbReference>